<dbReference type="PANTHER" id="PTHR43391:SF14">
    <property type="entry name" value="DEHYDROGENASE_REDUCTASE SDR FAMILY PROTEIN 7-LIKE"/>
    <property type="match status" value="1"/>
</dbReference>
<dbReference type="EMBL" id="CP104377">
    <property type="protein sequence ID" value="UXC18973.1"/>
    <property type="molecule type" value="Genomic_DNA"/>
</dbReference>
<dbReference type="PANTHER" id="PTHR43391">
    <property type="entry name" value="RETINOL DEHYDROGENASE-RELATED"/>
    <property type="match status" value="1"/>
</dbReference>
<evidence type="ECO:0000256" key="1">
    <source>
        <dbReference type="ARBA" id="ARBA00006484"/>
    </source>
</evidence>
<evidence type="ECO:0000256" key="3">
    <source>
        <dbReference type="ARBA" id="ARBA00023002"/>
    </source>
</evidence>
<protein>
    <submittedName>
        <fullName evidence="4">SDR family NAD(P)-dependent oxidoreductase</fullName>
    </submittedName>
</protein>
<dbReference type="Gene3D" id="3.40.50.720">
    <property type="entry name" value="NAD(P)-binding Rossmann-like Domain"/>
    <property type="match status" value="1"/>
</dbReference>
<organism evidence="4 5">
    <name type="scientific">Comamonas squillarum</name>
    <dbReference type="NCBI Taxonomy" id="2977320"/>
    <lineage>
        <taxon>Bacteria</taxon>
        <taxon>Pseudomonadati</taxon>
        <taxon>Pseudomonadota</taxon>
        <taxon>Betaproteobacteria</taxon>
        <taxon>Burkholderiales</taxon>
        <taxon>Comamonadaceae</taxon>
        <taxon>Comamonas</taxon>
    </lineage>
</organism>
<dbReference type="PROSITE" id="PS00061">
    <property type="entry name" value="ADH_SHORT"/>
    <property type="match status" value="1"/>
</dbReference>
<reference evidence="4" key="1">
    <citation type="submission" date="2022-09" db="EMBL/GenBank/DDBJ databases">
        <title>Bacterial diversity in gut of crayfish and pufferfish.</title>
        <authorList>
            <person name="Huang Y."/>
        </authorList>
    </citation>
    <scope>NUCLEOTIDE SEQUENCE</scope>
    <source>
        <strain evidence="4">PR12</strain>
    </source>
</reference>
<dbReference type="Proteomes" id="UP001058290">
    <property type="component" value="Chromosome"/>
</dbReference>
<sequence length="240" mass="25304">MPSASTSASSQPVALVSGAGRGLGLAIAQELLAHGWRVSIGTRQAVPQLARHGAAQLQRSHFDALDAGSETRWIAEAAAHFGRIDAIVHNAGVLSTDSVLTASDGDFDRLMAINVKSPMRLTRQVWPYLQQSPNGKVVVMASLAGKRMRAPEGSLYAISKHAALALAHGIRHCGGADRIRCTAICPGFVDTDMADGVQPALRAQISQPADIATLVRTVLELPASASVAEIAVNWQVESQY</sequence>
<dbReference type="InterPro" id="IPR020904">
    <property type="entry name" value="Sc_DH/Rdtase_CS"/>
</dbReference>
<keyword evidence="3" id="KW-0560">Oxidoreductase</keyword>
<dbReference type="RefSeq" id="WP_260719336.1">
    <property type="nucleotide sequence ID" value="NZ_CP104377.1"/>
</dbReference>
<dbReference type="InterPro" id="IPR036291">
    <property type="entry name" value="NAD(P)-bd_dom_sf"/>
</dbReference>
<keyword evidence="5" id="KW-1185">Reference proteome</keyword>
<gene>
    <name evidence="4" type="ORF">N4T19_02275</name>
</gene>
<dbReference type="PRINTS" id="PR00081">
    <property type="entry name" value="GDHRDH"/>
</dbReference>
<evidence type="ECO:0000313" key="4">
    <source>
        <dbReference type="EMBL" id="UXC18973.1"/>
    </source>
</evidence>
<evidence type="ECO:0000313" key="5">
    <source>
        <dbReference type="Proteomes" id="UP001058290"/>
    </source>
</evidence>
<evidence type="ECO:0000256" key="2">
    <source>
        <dbReference type="ARBA" id="ARBA00022857"/>
    </source>
</evidence>
<proteinExistence type="inferred from homology"/>
<comment type="similarity">
    <text evidence="1">Belongs to the short-chain dehydrogenases/reductases (SDR) family.</text>
</comment>
<dbReference type="Pfam" id="PF00106">
    <property type="entry name" value="adh_short"/>
    <property type="match status" value="1"/>
</dbReference>
<keyword evidence="2" id="KW-0521">NADP</keyword>
<dbReference type="InterPro" id="IPR002347">
    <property type="entry name" value="SDR_fam"/>
</dbReference>
<accession>A0ABY5ZYH2</accession>
<dbReference type="SUPFAM" id="SSF51735">
    <property type="entry name" value="NAD(P)-binding Rossmann-fold domains"/>
    <property type="match status" value="1"/>
</dbReference>
<name>A0ABY5ZYH2_9BURK</name>